<accession>A0AAD7ATH1</accession>
<feature type="binding site" evidence="1">
    <location>
        <position position="177"/>
    </location>
    <ligand>
        <name>Mg(2+)</name>
        <dbReference type="ChEBI" id="CHEBI:18420"/>
        <label>1</label>
    </ligand>
</feature>
<evidence type="ECO:0000256" key="1">
    <source>
        <dbReference type="PIRSR" id="PIRSR605502-1"/>
    </source>
</evidence>
<comment type="caution">
    <text evidence="3">The sequence shown here is derived from an EMBL/GenBank/DDBJ whole genome shotgun (WGS) entry which is preliminary data.</text>
</comment>
<dbReference type="InterPro" id="IPR005502">
    <property type="entry name" value="Ribosyl_crysJ1"/>
</dbReference>
<dbReference type="GO" id="GO:0046872">
    <property type="term" value="F:metal ion binding"/>
    <property type="evidence" value="ECO:0007669"/>
    <property type="project" value="UniProtKB-KW"/>
</dbReference>
<dbReference type="InterPro" id="IPR036705">
    <property type="entry name" value="Ribosyl_crysJ1_sf"/>
</dbReference>
<dbReference type="Proteomes" id="UP001218218">
    <property type="component" value="Unassembled WGS sequence"/>
</dbReference>
<keyword evidence="4" id="KW-1185">Reference proteome</keyword>
<dbReference type="SUPFAM" id="SSF101478">
    <property type="entry name" value="ADP-ribosylglycohydrolase"/>
    <property type="match status" value="1"/>
</dbReference>
<proteinExistence type="predicted"/>
<evidence type="ECO:0000313" key="3">
    <source>
        <dbReference type="EMBL" id="KAJ7367574.1"/>
    </source>
</evidence>
<keyword evidence="1" id="KW-0460">Magnesium</keyword>
<dbReference type="EMBL" id="JARIHO010000001">
    <property type="protein sequence ID" value="KAJ7367574.1"/>
    <property type="molecule type" value="Genomic_DNA"/>
</dbReference>
<evidence type="ECO:0000313" key="4">
    <source>
        <dbReference type="Proteomes" id="UP001218218"/>
    </source>
</evidence>
<keyword evidence="2" id="KW-0812">Transmembrane</keyword>
<sequence length="311" mass="34061">MRVLPVGLTYWCKEEGKVGGKVGDLARESSGMTHPNAVGQEACLAWATCIAWVEALATDVALPAMLVHNPVAMEVHYAAHYCLLHLTAMLCASTATATAEDSITNPNTDTDDLVEACTLTVCPQAAVLPLLGYLMHTLTTVLYLYVFLPATLYMFLAISMFEAGALLMANMGGNADTVAAVYGGAGRHVDSNRELRDLSEVDVVHDCAHRDNDFIGEVNSVGGFLHDPGQQQKCSVWKRWWRRTLLKLTSVHCASNWIYLDEEEIQVLALGGSSGALLDVVDSQLRPGNVLDIELTIWLWFVPKRAAQQWW</sequence>
<gene>
    <name evidence="3" type="ORF">DFH08DRAFT_795727</name>
</gene>
<feature type="binding site" evidence="1">
    <location>
        <position position="176"/>
    </location>
    <ligand>
        <name>Mg(2+)</name>
        <dbReference type="ChEBI" id="CHEBI:18420"/>
        <label>1</label>
    </ligand>
</feature>
<keyword evidence="2" id="KW-0472">Membrane</keyword>
<feature type="transmembrane region" description="Helical" evidence="2">
    <location>
        <begin position="142"/>
        <end position="161"/>
    </location>
</feature>
<evidence type="ECO:0000256" key="2">
    <source>
        <dbReference type="SAM" id="Phobius"/>
    </source>
</evidence>
<organism evidence="3 4">
    <name type="scientific">Mycena albidolilacea</name>
    <dbReference type="NCBI Taxonomy" id="1033008"/>
    <lineage>
        <taxon>Eukaryota</taxon>
        <taxon>Fungi</taxon>
        <taxon>Dikarya</taxon>
        <taxon>Basidiomycota</taxon>
        <taxon>Agaricomycotina</taxon>
        <taxon>Agaricomycetes</taxon>
        <taxon>Agaricomycetidae</taxon>
        <taxon>Agaricales</taxon>
        <taxon>Marasmiineae</taxon>
        <taxon>Mycenaceae</taxon>
        <taxon>Mycena</taxon>
    </lineage>
</organism>
<reference evidence="3" key="1">
    <citation type="submission" date="2023-03" db="EMBL/GenBank/DDBJ databases">
        <title>Massive genome expansion in bonnet fungi (Mycena s.s.) driven by repeated elements and novel gene families across ecological guilds.</title>
        <authorList>
            <consortium name="Lawrence Berkeley National Laboratory"/>
            <person name="Harder C.B."/>
            <person name="Miyauchi S."/>
            <person name="Viragh M."/>
            <person name="Kuo A."/>
            <person name="Thoen E."/>
            <person name="Andreopoulos B."/>
            <person name="Lu D."/>
            <person name="Skrede I."/>
            <person name="Drula E."/>
            <person name="Henrissat B."/>
            <person name="Morin E."/>
            <person name="Kohler A."/>
            <person name="Barry K."/>
            <person name="LaButti K."/>
            <person name="Morin E."/>
            <person name="Salamov A."/>
            <person name="Lipzen A."/>
            <person name="Mereny Z."/>
            <person name="Hegedus B."/>
            <person name="Baldrian P."/>
            <person name="Stursova M."/>
            <person name="Weitz H."/>
            <person name="Taylor A."/>
            <person name="Grigoriev I.V."/>
            <person name="Nagy L.G."/>
            <person name="Martin F."/>
            <person name="Kauserud H."/>
        </authorList>
    </citation>
    <scope>NUCLEOTIDE SEQUENCE</scope>
    <source>
        <strain evidence="3">CBHHK002</strain>
    </source>
</reference>
<dbReference type="Gene3D" id="1.10.4080.10">
    <property type="entry name" value="ADP-ribosylation/Crystallin J1"/>
    <property type="match status" value="1"/>
</dbReference>
<keyword evidence="1" id="KW-0479">Metal-binding</keyword>
<keyword evidence="2" id="KW-1133">Transmembrane helix</keyword>
<comment type="cofactor">
    <cofactor evidence="1">
        <name>Mg(2+)</name>
        <dbReference type="ChEBI" id="CHEBI:18420"/>
    </cofactor>
    <text evidence="1">Binds 2 magnesium ions per subunit.</text>
</comment>
<dbReference type="Pfam" id="PF03747">
    <property type="entry name" value="ADP_ribosyl_GH"/>
    <property type="match status" value="1"/>
</dbReference>
<name>A0AAD7ATH1_9AGAR</name>
<protein>
    <submittedName>
        <fullName evidence="3">Uncharacterized protein</fullName>
    </submittedName>
</protein>
<dbReference type="AlphaFoldDB" id="A0AAD7ATH1"/>